<sequence length="152" mass="18475">MNYSHWLLYHSYYRWIVLIAMLIQIVWVYINHRNKTTFELKHYQWLVLFCMVYNIQLVLGWMLYLTSPISNVFWDDLPANLKNRQLRFFGLEHMSMMTLGIILMNTLTFLVKKKVGTSAFTYLWKRYIFIYIIILASVPWSFSPLTSRPNFR</sequence>
<reference evidence="2" key="2">
    <citation type="journal article" date="2022" name="Sci. Total Environ.">
        <title>Prevalence, transmission, and molecular epidemiology of tet(X)-positive bacteria among humans, animals, and environmental niches in China: An epidemiological, and genomic-based study.</title>
        <authorList>
            <person name="Dong N."/>
            <person name="Zeng Y."/>
            <person name="Cai C."/>
            <person name="Sun C."/>
            <person name="Lu J."/>
            <person name="Liu C."/>
            <person name="Zhou H."/>
            <person name="Sun Q."/>
            <person name="Shu L."/>
            <person name="Wang H."/>
            <person name="Wang Y."/>
            <person name="Wang S."/>
            <person name="Wu C."/>
            <person name="Chan E.W."/>
            <person name="Chen G."/>
            <person name="Shen Z."/>
            <person name="Chen S."/>
            <person name="Zhang R."/>
        </authorList>
    </citation>
    <scope>NUCLEOTIDE SEQUENCE</scope>
    <source>
        <strain evidence="2">R1692</strain>
    </source>
</reference>
<dbReference type="RefSeq" id="WP_286651285.1">
    <property type="nucleotide sequence ID" value="NZ_JACAGK010000023.1"/>
</dbReference>
<accession>A0ABT7NMQ5</accession>
<feature type="transmembrane region" description="Helical" evidence="1">
    <location>
        <begin position="123"/>
        <end position="142"/>
    </location>
</feature>
<proteinExistence type="predicted"/>
<feature type="transmembrane region" description="Helical" evidence="1">
    <location>
        <begin position="12"/>
        <end position="30"/>
    </location>
</feature>
<dbReference type="Proteomes" id="UP001170954">
    <property type="component" value="Unassembled WGS sequence"/>
</dbReference>
<feature type="transmembrane region" description="Helical" evidence="1">
    <location>
        <begin position="42"/>
        <end position="66"/>
    </location>
</feature>
<evidence type="ECO:0000313" key="2">
    <source>
        <dbReference type="EMBL" id="MDM1048497.1"/>
    </source>
</evidence>
<keyword evidence="1" id="KW-0472">Membrane</keyword>
<evidence type="ECO:0000256" key="1">
    <source>
        <dbReference type="SAM" id="Phobius"/>
    </source>
</evidence>
<organism evidence="2 3">
    <name type="scientific">Sphingobacterium hotanense</name>
    <dbReference type="NCBI Taxonomy" id="649196"/>
    <lineage>
        <taxon>Bacteria</taxon>
        <taxon>Pseudomonadati</taxon>
        <taxon>Bacteroidota</taxon>
        <taxon>Sphingobacteriia</taxon>
        <taxon>Sphingobacteriales</taxon>
        <taxon>Sphingobacteriaceae</taxon>
        <taxon>Sphingobacterium</taxon>
    </lineage>
</organism>
<comment type="caution">
    <text evidence="2">The sequence shown here is derived from an EMBL/GenBank/DDBJ whole genome shotgun (WGS) entry which is preliminary data.</text>
</comment>
<keyword evidence="1" id="KW-1133">Transmembrane helix</keyword>
<keyword evidence="1" id="KW-0812">Transmembrane</keyword>
<evidence type="ECO:0000313" key="3">
    <source>
        <dbReference type="Proteomes" id="UP001170954"/>
    </source>
</evidence>
<protein>
    <submittedName>
        <fullName evidence="2">Uncharacterized protein</fullName>
    </submittedName>
</protein>
<reference evidence="2" key="1">
    <citation type="submission" date="2020-06" db="EMBL/GenBank/DDBJ databases">
        <authorList>
            <person name="Dong N."/>
        </authorList>
    </citation>
    <scope>NUCLEOTIDE SEQUENCE</scope>
    <source>
        <strain evidence="2">R1692</strain>
    </source>
</reference>
<dbReference type="EMBL" id="JACAGK010000023">
    <property type="protein sequence ID" value="MDM1048497.1"/>
    <property type="molecule type" value="Genomic_DNA"/>
</dbReference>
<name>A0ABT7NMQ5_9SPHI</name>
<feature type="transmembrane region" description="Helical" evidence="1">
    <location>
        <begin position="86"/>
        <end position="111"/>
    </location>
</feature>
<keyword evidence="3" id="KW-1185">Reference proteome</keyword>
<gene>
    <name evidence="2" type="ORF">HX018_09630</name>
</gene>